<dbReference type="InterPro" id="IPR051207">
    <property type="entry name" value="ComplexI_NDUFA9_subunit"/>
</dbReference>
<dbReference type="Pfam" id="PF01370">
    <property type="entry name" value="Epimerase"/>
    <property type="match status" value="1"/>
</dbReference>
<dbReference type="RefSeq" id="WP_012833496.1">
    <property type="nucleotide sequence ID" value="NC_013441.1"/>
</dbReference>
<feature type="domain" description="NAD-dependent epimerase/dehydratase" evidence="1">
    <location>
        <begin position="4"/>
        <end position="73"/>
    </location>
</feature>
<organism evidence="2 3">
    <name type="scientific">Gordonia bronchialis (strain ATCC 25592 / DSM 43247 / BCRC 13721 / JCM 3198 / KCTC 3076 / NBRC 16047 / NCTC 10667)</name>
    <name type="common">Rhodococcus bronchialis</name>
    <dbReference type="NCBI Taxonomy" id="526226"/>
    <lineage>
        <taxon>Bacteria</taxon>
        <taxon>Bacillati</taxon>
        <taxon>Actinomycetota</taxon>
        <taxon>Actinomycetes</taxon>
        <taxon>Mycobacteriales</taxon>
        <taxon>Gordoniaceae</taxon>
        <taxon>Gordonia</taxon>
    </lineage>
</organism>
<reference evidence="2 3" key="2">
    <citation type="journal article" date="2010" name="Stand. Genomic Sci.">
        <title>Complete genome sequence of Gordonia bronchialis type strain (3410).</title>
        <authorList>
            <person name="Ivanova N."/>
            <person name="Sikorski J."/>
            <person name="Jando M."/>
            <person name="Lapidus A."/>
            <person name="Nolan M."/>
            <person name="Lucas S."/>
            <person name="Del Rio T.G."/>
            <person name="Tice H."/>
            <person name="Copeland A."/>
            <person name="Cheng J.F."/>
            <person name="Chen F."/>
            <person name="Bruce D."/>
            <person name="Goodwin L."/>
            <person name="Pitluck S."/>
            <person name="Mavromatis K."/>
            <person name="Ovchinnikova G."/>
            <person name="Pati A."/>
            <person name="Chen A."/>
            <person name="Palaniappan K."/>
            <person name="Land M."/>
            <person name="Hauser L."/>
            <person name="Chang Y.J."/>
            <person name="Jeffries C.D."/>
            <person name="Chain P."/>
            <person name="Saunders E."/>
            <person name="Han C."/>
            <person name="Detter J.C."/>
            <person name="Brettin T."/>
            <person name="Rohde M."/>
            <person name="Goker M."/>
            <person name="Bristow J."/>
            <person name="Eisen J.A."/>
            <person name="Markowitz V."/>
            <person name="Hugenholtz P."/>
            <person name="Klenk H.P."/>
            <person name="Kyrpides N.C."/>
        </authorList>
    </citation>
    <scope>NUCLEOTIDE SEQUENCE [LARGE SCALE GENOMIC DNA]</scope>
    <source>
        <strain evidence="3">ATCC 25592 / DSM 43247 / BCRC 13721 / JCM 3198 / KCTC 3076 / NBRC 16047 / NCTC 10667</strain>
    </source>
</reference>
<dbReference type="InterPro" id="IPR001509">
    <property type="entry name" value="Epimerase_deHydtase"/>
</dbReference>
<dbReference type="EMBL" id="CP001802">
    <property type="protein sequence ID" value="ACY20929.1"/>
    <property type="molecule type" value="Genomic_DNA"/>
</dbReference>
<dbReference type="PANTHER" id="PTHR12126">
    <property type="entry name" value="NADH-UBIQUINONE OXIDOREDUCTASE 39 KDA SUBUNIT-RELATED"/>
    <property type="match status" value="1"/>
</dbReference>
<sequence>MRTVVLGAGGQVGRQVVDRLRDEGVDVVAASRTTGTDAYRNVGLTDAVTDADVVVDCLNVTTMKAKAAVDFFATTATNVGRAAHAAGAAVVCLSIANATDPEVNRKFGYYQGKSAQEQAYRRELEPKALTIVASTQWYELAAQMMGTMRLGPLALVPHMRCRPAAAVDVAEVVAREAITAARNETRSEPRVIEVAGPDELDLVTVARSIARQQGAPRWVAGVRFGGAAIRNGGLVPADPEVVTPTTLPEWVARQYPASTSEAQR</sequence>
<dbReference type="Gene3D" id="3.40.50.720">
    <property type="entry name" value="NAD(P)-binding Rossmann-like Domain"/>
    <property type="match status" value="1"/>
</dbReference>
<reference evidence="3" key="1">
    <citation type="submission" date="2009-10" db="EMBL/GenBank/DDBJ databases">
        <title>The complete chromosome of Gordonia bronchialis DSM 43247.</title>
        <authorList>
            <consortium name="US DOE Joint Genome Institute (JGI-PGF)"/>
            <person name="Lucas S."/>
            <person name="Copeland A."/>
            <person name="Lapidus A."/>
            <person name="Glavina del Rio T."/>
            <person name="Dalin E."/>
            <person name="Tice H."/>
            <person name="Bruce D."/>
            <person name="Goodwin L."/>
            <person name="Pitluck S."/>
            <person name="Kyrpides N."/>
            <person name="Mavromatis K."/>
            <person name="Ivanova N."/>
            <person name="Ovchinnikova G."/>
            <person name="Saunders E."/>
            <person name="Brettin T."/>
            <person name="Detter J.C."/>
            <person name="Han C."/>
            <person name="Larimer F."/>
            <person name="Land M."/>
            <person name="Hauser L."/>
            <person name="Markowitz V."/>
            <person name="Cheng J.-F."/>
            <person name="Hugenholtz P."/>
            <person name="Woyke T."/>
            <person name="Wu D."/>
            <person name="Jando M."/>
            <person name="Schneider S."/>
            <person name="Goeker M."/>
            <person name="Klenk H.-P."/>
            <person name="Eisen J.A."/>
        </authorList>
    </citation>
    <scope>NUCLEOTIDE SEQUENCE [LARGE SCALE GENOMIC DNA]</scope>
    <source>
        <strain evidence="3">ATCC 25592 / DSM 43247 / BCRC 13721 / JCM 3198 / KCTC 3076 / NBRC 16047 / NCTC 10667</strain>
    </source>
</reference>
<dbReference type="KEGG" id="gbr:Gbro_1659"/>
<accession>D0L7R6</accession>
<evidence type="ECO:0000313" key="2">
    <source>
        <dbReference type="EMBL" id="ACY20929.1"/>
    </source>
</evidence>
<dbReference type="SUPFAM" id="SSF51735">
    <property type="entry name" value="NAD(P)-binding Rossmann-fold domains"/>
    <property type="match status" value="1"/>
</dbReference>
<proteinExistence type="predicted"/>
<dbReference type="PANTHER" id="PTHR12126:SF11">
    <property type="entry name" value="NADH DEHYDROGENASE [UBIQUINONE] 1 ALPHA SUBCOMPLEX SUBUNIT 9, MITOCHONDRIAL"/>
    <property type="match status" value="1"/>
</dbReference>
<dbReference type="GO" id="GO:0044877">
    <property type="term" value="F:protein-containing complex binding"/>
    <property type="evidence" value="ECO:0007669"/>
    <property type="project" value="TreeGrafter"/>
</dbReference>
<evidence type="ECO:0000259" key="1">
    <source>
        <dbReference type="Pfam" id="PF01370"/>
    </source>
</evidence>
<name>D0L7R6_GORB4</name>
<dbReference type="OrthoDB" id="9771302at2"/>
<dbReference type="AlphaFoldDB" id="D0L7R6"/>
<dbReference type="InterPro" id="IPR036291">
    <property type="entry name" value="NAD(P)-bd_dom_sf"/>
</dbReference>
<dbReference type="Proteomes" id="UP000001219">
    <property type="component" value="Chromosome"/>
</dbReference>
<protein>
    <submittedName>
        <fullName evidence="2">NmrA family protein</fullName>
    </submittedName>
</protein>
<dbReference type="eggNOG" id="COG0702">
    <property type="taxonomic scope" value="Bacteria"/>
</dbReference>
<keyword evidence="3" id="KW-1185">Reference proteome</keyword>
<dbReference type="HOGENOM" id="CLU_007383_5_1_11"/>
<dbReference type="STRING" id="526226.Gbro_1659"/>
<gene>
    <name evidence="2" type="ordered locus">Gbro_1659</name>
</gene>
<evidence type="ECO:0000313" key="3">
    <source>
        <dbReference type="Proteomes" id="UP000001219"/>
    </source>
</evidence>